<evidence type="ECO:0000259" key="7">
    <source>
        <dbReference type="PROSITE" id="PS51088"/>
    </source>
</evidence>
<evidence type="ECO:0000256" key="6">
    <source>
        <dbReference type="PROSITE-ProRule" id="PRU00505"/>
    </source>
</evidence>
<evidence type="ECO:0000313" key="8">
    <source>
        <dbReference type="EMBL" id="RKF78357.1"/>
    </source>
</evidence>
<dbReference type="Proteomes" id="UP000285405">
    <property type="component" value="Unassembled WGS sequence"/>
</dbReference>
<evidence type="ECO:0000256" key="2">
    <source>
        <dbReference type="ARBA" id="ARBA00008421"/>
    </source>
</evidence>
<sequence length="797" mass="91192">MESLGLVPSLSLDHPSLDAIEHTKEASESSSYSNEGAQCQEYGNSDLLNVEDYFQFQNSAFSIKTKRNSYFSQDVSTPSDQNFSLETTYQQTQCNGLQCDSYLFEISNPIADSPQYRAYRARQNDRDIRDEKKWPLDLEIYFLDAMMDVPHMGRHKFTFDGKPHGRNELIALYIWISYKEKLPPDVTPDPLMNRHRKQISSHIQVLKKFMRGHCAFDEMFPPAGTVPENGYSFDKNPCLIALSQGRLPGKAYRDQVRYDLNRRINQREAIIRALPYYVSSLRPFFFSPAPTSPITSQPSHFQNHICDEKLDHGIEIAHLCNDTLESVPQWQEKFPPLLNTLRSSFNEIDCEIIHMQVSLDLLFNFFPSSPMEDSVNLKCGFIVANKMNFESESPTNTDPCYWRSVTVLTEPREYYGDPSFSSDTDNNFSSIVVEDNRIFISIPARQWAAKILSSQRQLSSSCIFSGDGLYCSHHGIKHDCDSSDISKTSNDKLSSLTQHSRNNHHFSLSMYQELFYTFTTDSGSTSSKRRAIILWSFGYSSNSEKRNGPLFSWRYLFPLPYLSSSSLSHESRCNDSNGYIEDTTLNSAPSFNARVTTTTKNKFDSSTLEKLQNQPFNIIVPYNRSTTGLMSVHSDFDYATTSPSSSSSVVTIPNPQRYQEPFTGIPYHYIPSNYQNFSFEPPKNSLKTNHNDNNNVNALSPHENNFIPYTMVEKVNTGIVETNSLFPCSKVLPRTSNSDIRFFSDIEISENRNWNHINNVTTGTQWSQPIYHYNPHQDSIIVDDDYLHNNGNHDNAN</sequence>
<protein>
    <submittedName>
        <fullName evidence="8">Conidiophore development regulator abaA</fullName>
    </submittedName>
</protein>
<dbReference type="GO" id="GO:0000981">
    <property type="term" value="F:DNA-binding transcription factor activity, RNA polymerase II-specific"/>
    <property type="evidence" value="ECO:0007669"/>
    <property type="project" value="TreeGrafter"/>
</dbReference>
<dbReference type="SMART" id="SM00426">
    <property type="entry name" value="TEA"/>
    <property type="match status" value="1"/>
</dbReference>
<dbReference type="PANTHER" id="PTHR11834">
    <property type="entry name" value="TRANSCRIPTIONAL ENHANCER FACTOR TEF RELATED"/>
    <property type="match status" value="1"/>
</dbReference>
<name>A0A420IUZ7_9PEZI</name>
<comment type="subcellular location">
    <subcellularLocation>
        <location evidence="1">Nucleus</location>
    </subcellularLocation>
</comment>
<reference evidence="8 9" key="1">
    <citation type="journal article" date="2018" name="BMC Genomics">
        <title>Comparative genome analyses reveal sequence features reflecting distinct modes of host-adaptation between dicot and monocot powdery mildew.</title>
        <authorList>
            <person name="Wu Y."/>
            <person name="Ma X."/>
            <person name="Pan Z."/>
            <person name="Kale S.D."/>
            <person name="Song Y."/>
            <person name="King H."/>
            <person name="Zhang Q."/>
            <person name="Presley C."/>
            <person name="Deng X."/>
            <person name="Wei C.I."/>
            <person name="Xiao S."/>
        </authorList>
    </citation>
    <scope>NUCLEOTIDE SEQUENCE [LARGE SCALE GENOMIC DNA]</scope>
    <source>
        <strain evidence="8">UCSC1</strain>
    </source>
</reference>
<organism evidence="8 9">
    <name type="scientific">Golovinomyces cichoracearum</name>
    <dbReference type="NCBI Taxonomy" id="62708"/>
    <lineage>
        <taxon>Eukaryota</taxon>
        <taxon>Fungi</taxon>
        <taxon>Dikarya</taxon>
        <taxon>Ascomycota</taxon>
        <taxon>Pezizomycotina</taxon>
        <taxon>Leotiomycetes</taxon>
        <taxon>Erysiphales</taxon>
        <taxon>Erysiphaceae</taxon>
        <taxon>Golovinomyces</taxon>
    </lineage>
</organism>
<gene>
    <name evidence="8" type="ORF">GcC1_056002</name>
</gene>
<dbReference type="OrthoDB" id="10006572at2759"/>
<keyword evidence="3" id="KW-0805">Transcription regulation</keyword>
<dbReference type="Pfam" id="PF01285">
    <property type="entry name" value="TEA"/>
    <property type="match status" value="1"/>
</dbReference>
<dbReference type="PANTHER" id="PTHR11834:SF0">
    <property type="entry name" value="PROTEIN SCALLOPED"/>
    <property type="match status" value="1"/>
</dbReference>
<evidence type="ECO:0000256" key="5">
    <source>
        <dbReference type="ARBA" id="ARBA00023242"/>
    </source>
</evidence>
<accession>A0A420IUZ7</accession>
<feature type="DNA-binding region" description="TEA" evidence="6">
    <location>
        <begin position="127"/>
        <end position="213"/>
    </location>
</feature>
<evidence type="ECO:0000256" key="4">
    <source>
        <dbReference type="ARBA" id="ARBA00023163"/>
    </source>
</evidence>
<dbReference type="PROSITE" id="PS51088">
    <property type="entry name" value="TEA_2"/>
    <property type="match status" value="1"/>
</dbReference>
<keyword evidence="4" id="KW-0804">Transcription</keyword>
<dbReference type="EMBL" id="MCBR01005646">
    <property type="protein sequence ID" value="RKF78357.1"/>
    <property type="molecule type" value="Genomic_DNA"/>
</dbReference>
<dbReference type="GO" id="GO:0000978">
    <property type="term" value="F:RNA polymerase II cis-regulatory region sequence-specific DNA binding"/>
    <property type="evidence" value="ECO:0007669"/>
    <property type="project" value="TreeGrafter"/>
</dbReference>
<evidence type="ECO:0000256" key="1">
    <source>
        <dbReference type="ARBA" id="ARBA00004123"/>
    </source>
</evidence>
<dbReference type="GO" id="GO:0005634">
    <property type="term" value="C:nucleus"/>
    <property type="evidence" value="ECO:0007669"/>
    <property type="project" value="UniProtKB-SubCell"/>
</dbReference>
<feature type="domain" description="TEA" evidence="7">
    <location>
        <begin position="127"/>
        <end position="213"/>
    </location>
</feature>
<dbReference type="AlphaFoldDB" id="A0A420IUZ7"/>
<dbReference type="InterPro" id="IPR038096">
    <property type="entry name" value="TEA/ATTS_sf"/>
</dbReference>
<proteinExistence type="inferred from homology"/>
<comment type="similarity">
    <text evidence="2">Belongs to the TEC1 family.</text>
</comment>
<evidence type="ECO:0000313" key="9">
    <source>
        <dbReference type="Proteomes" id="UP000285405"/>
    </source>
</evidence>
<evidence type="ECO:0000256" key="3">
    <source>
        <dbReference type="ARBA" id="ARBA00023015"/>
    </source>
</evidence>
<keyword evidence="5" id="KW-0539">Nucleus</keyword>
<dbReference type="Gene3D" id="6.10.20.40">
    <property type="entry name" value="TEA/ATTS domain"/>
    <property type="match status" value="1"/>
</dbReference>
<dbReference type="GO" id="GO:0005667">
    <property type="term" value="C:transcription regulator complex"/>
    <property type="evidence" value="ECO:0007669"/>
    <property type="project" value="TreeGrafter"/>
</dbReference>
<comment type="caution">
    <text evidence="8">The sequence shown here is derived from an EMBL/GenBank/DDBJ whole genome shotgun (WGS) entry which is preliminary data.</text>
</comment>
<dbReference type="InterPro" id="IPR000818">
    <property type="entry name" value="TEA/ATTS_dom"/>
</dbReference>
<dbReference type="InterPro" id="IPR050937">
    <property type="entry name" value="TEC1_TEAD_TF"/>
</dbReference>